<evidence type="ECO:0000256" key="5">
    <source>
        <dbReference type="ARBA" id="ARBA00022519"/>
    </source>
</evidence>
<dbReference type="EMBL" id="JXQK01000080">
    <property type="protein sequence ID" value="KIP60494.1"/>
    <property type="molecule type" value="Genomic_DNA"/>
</dbReference>
<evidence type="ECO:0000259" key="12">
    <source>
        <dbReference type="PROSITE" id="PS52015"/>
    </source>
</evidence>
<gene>
    <name evidence="13" type="ORF">ST44_10830</name>
</gene>
<evidence type="ECO:0000256" key="8">
    <source>
        <dbReference type="ARBA" id="ARBA00022989"/>
    </source>
</evidence>
<evidence type="ECO:0000256" key="6">
    <source>
        <dbReference type="ARBA" id="ARBA00022692"/>
    </source>
</evidence>
<dbReference type="GO" id="GO:0098797">
    <property type="term" value="C:plasma membrane protein complex"/>
    <property type="evidence" value="ECO:0007669"/>
    <property type="project" value="TreeGrafter"/>
</dbReference>
<comment type="caution">
    <text evidence="13">The sequence shown here is derived from an EMBL/GenBank/DDBJ whole genome shotgun (WGS) entry which is preliminary data.</text>
</comment>
<accession>A0A0D0ITM6</accession>
<dbReference type="PROSITE" id="PS52015">
    <property type="entry name" value="TONB_CTD"/>
    <property type="match status" value="1"/>
</dbReference>
<dbReference type="PANTHER" id="PTHR33446:SF2">
    <property type="entry name" value="PROTEIN TONB"/>
    <property type="match status" value="1"/>
</dbReference>
<dbReference type="Pfam" id="PF03544">
    <property type="entry name" value="TonB_C"/>
    <property type="match status" value="1"/>
</dbReference>
<evidence type="ECO:0000313" key="14">
    <source>
        <dbReference type="Proteomes" id="UP000032046"/>
    </source>
</evidence>
<evidence type="ECO:0000256" key="1">
    <source>
        <dbReference type="ARBA" id="ARBA00004383"/>
    </source>
</evidence>
<dbReference type="NCBIfam" id="TIGR01352">
    <property type="entry name" value="tonB_Cterm"/>
    <property type="match status" value="1"/>
</dbReference>
<feature type="transmembrane region" description="Helical" evidence="11">
    <location>
        <begin position="12"/>
        <end position="30"/>
    </location>
</feature>
<dbReference type="GO" id="GO:0015031">
    <property type="term" value="P:protein transport"/>
    <property type="evidence" value="ECO:0007669"/>
    <property type="project" value="UniProtKB-KW"/>
</dbReference>
<keyword evidence="3" id="KW-0813">Transport</keyword>
<feature type="domain" description="TonB C-terminal" evidence="12">
    <location>
        <begin position="151"/>
        <end position="240"/>
    </location>
</feature>
<dbReference type="InterPro" id="IPR006260">
    <property type="entry name" value="TonB/TolA_C"/>
</dbReference>
<dbReference type="STRING" id="1602171.ST44_10830"/>
<dbReference type="InterPro" id="IPR037682">
    <property type="entry name" value="TonB_C"/>
</dbReference>
<dbReference type="GO" id="GO:0031992">
    <property type="term" value="F:energy transducer activity"/>
    <property type="evidence" value="ECO:0007669"/>
    <property type="project" value="TreeGrafter"/>
</dbReference>
<feature type="region of interest" description="Disordered" evidence="10">
    <location>
        <begin position="85"/>
        <end position="134"/>
    </location>
</feature>
<dbReference type="SUPFAM" id="SSF74653">
    <property type="entry name" value="TolA/TonB C-terminal domain"/>
    <property type="match status" value="1"/>
</dbReference>
<keyword evidence="7" id="KW-0653">Protein transport</keyword>
<reference evidence="13 14" key="1">
    <citation type="submission" date="2015-01" db="EMBL/GenBank/DDBJ databases">
        <title>Comparative genomics of non-oral Prevotella species.</title>
        <authorList>
            <person name="Accetto T."/>
            <person name="Nograsek B."/>
            <person name="Avgustin G."/>
        </authorList>
    </citation>
    <scope>NUCLEOTIDE SEQUENCE [LARGE SCALE GENOMIC DNA]</scope>
    <source>
        <strain evidence="13 14">P5-119</strain>
    </source>
</reference>
<evidence type="ECO:0000256" key="2">
    <source>
        <dbReference type="ARBA" id="ARBA00006555"/>
    </source>
</evidence>
<keyword evidence="9 11" id="KW-0472">Membrane</keyword>
<keyword evidence="6 11" id="KW-0812">Transmembrane</keyword>
<dbReference type="Gene3D" id="3.30.1150.10">
    <property type="match status" value="1"/>
</dbReference>
<dbReference type="InterPro" id="IPR051045">
    <property type="entry name" value="TonB-dependent_transducer"/>
</dbReference>
<protein>
    <recommendedName>
        <fullName evidence="12">TonB C-terminal domain-containing protein</fullName>
    </recommendedName>
</protein>
<evidence type="ECO:0000256" key="3">
    <source>
        <dbReference type="ARBA" id="ARBA00022448"/>
    </source>
</evidence>
<evidence type="ECO:0000256" key="4">
    <source>
        <dbReference type="ARBA" id="ARBA00022475"/>
    </source>
</evidence>
<keyword evidence="14" id="KW-1185">Reference proteome</keyword>
<comment type="similarity">
    <text evidence="2">Belongs to the TonB family.</text>
</comment>
<dbReference type="Proteomes" id="UP000032046">
    <property type="component" value="Unassembled WGS sequence"/>
</dbReference>
<evidence type="ECO:0000256" key="11">
    <source>
        <dbReference type="SAM" id="Phobius"/>
    </source>
</evidence>
<sequence>MNIHIDYTANRTTGVLLGLVFALTLLFVALEWRSGGPQMFDDMDVDSDPSFDPELLARQQQKDMIAYLKPGTTPKAVTEKIKAVDEQPQTEMPTKMDQPNGDADDGKGVGNAGQAADDSSNETTAQAPVATDMNDNPLNFRIVEKLPEFPGGMVEFMKWITSNLRYPQAARDQKIQGKVVVGFIIGKDGTVSELKVVHKADPLLDAEALRVLRRMPKWKPGEDKGKPCLTYFCIPVNFVL</sequence>
<evidence type="ECO:0000313" key="13">
    <source>
        <dbReference type="EMBL" id="KIP60494.1"/>
    </source>
</evidence>
<evidence type="ECO:0000256" key="9">
    <source>
        <dbReference type="ARBA" id="ARBA00023136"/>
    </source>
</evidence>
<name>A0A0D0ITM6_9BACT</name>
<keyword evidence="4" id="KW-1003">Cell membrane</keyword>
<dbReference type="PANTHER" id="PTHR33446">
    <property type="entry name" value="PROTEIN TONB-RELATED"/>
    <property type="match status" value="1"/>
</dbReference>
<dbReference type="AlphaFoldDB" id="A0A0D0ITM6"/>
<proteinExistence type="inferred from homology"/>
<organism evidence="13 14">
    <name type="scientific">Prevotella pectinovora</name>
    <dbReference type="NCBI Taxonomy" id="1602169"/>
    <lineage>
        <taxon>Bacteria</taxon>
        <taxon>Pseudomonadati</taxon>
        <taxon>Bacteroidota</taxon>
        <taxon>Bacteroidia</taxon>
        <taxon>Bacteroidales</taxon>
        <taxon>Prevotellaceae</taxon>
        <taxon>Prevotella</taxon>
    </lineage>
</organism>
<keyword evidence="5" id="KW-0997">Cell inner membrane</keyword>
<evidence type="ECO:0000256" key="7">
    <source>
        <dbReference type="ARBA" id="ARBA00022927"/>
    </source>
</evidence>
<keyword evidence="8 11" id="KW-1133">Transmembrane helix</keyword>
<dbReference type="GO" id="GO:0055085">
    <property type="term" value="P:transmembrane transport"/>
    <property type="evidence" value="ECO:0007669"/>
    <property type="project" value="InterPro"/>
</dbReference>
<evidence type="ECO:0000256" key="10">
    <source>
        <dbReference type="SAM" id="MobiDB-lite"/>
    </source>
</evidence>
<feature type="compositionally biased region" description="Polar residues" evidence="10">
    <location>
        <begin position="117"/>
        <end position="126"/>
    </location>
</feature>
<comment type="subcellular location">
    <subcellularLocation>
        <location evidence="1">Cell inner membrane</location>
        <topology evidence="1">Single-pass membrane protein</topology>
        <orientation evidence="1">Periplasmic side</orientation>
    </subcellularLocation>
</comment>